<comment type="subcellular location">
    <subcellularLocation>
        <location evidence="6">Cytoplasm</location>
    </subcellularLocation>
</comment>
<keyword evidence="9" id="KW-1185">Reference proteome</keyword>
<dbReference type="GO" id="GO:0008855">
    <property type="term" value="F:exodeoxyribonuclease VII activity"/>
    <property type="evidence" value="ECO:0007669"/>
    <property type="project" value="UniProtKB-EC"/>
</dbReference>
<feature type="compositionally biased region" description="Basic and acidic residues" evidence="7">
    <location>
        <begin position="60"/>
        <end position="77"/>
    </location>
</feature>
<comment type="catalytic activity">
    <reaction evidence="6">
        <text>Exonucleolytic cleavage in either 5'- to 3'- or 3'- to 5'-direction to yield nucleoside 5'-phosphates.</text>
        <dbReference type="EC" id="3.1.11.6"/>
    </reaction>
</comment>
<dbReference type="Gene3D" id="1.10.287.1040">
    <property type="entry name" value="Exonuclease VII, small subunit"/>
    <property type="match status" value="1"/>
</dbReference>
<accession>A0ABY4PIS0</accession>
<keyword evidence="5 6" id="KW-0269">Exonuclease</keyword>
<evidence type="ECO:0000256" key="1">
    <source>
        <dbReference type="ARBA" id="ARBA00009998"/>
    </source>
</evidence>
<comment type="subunit">
    <text evidence="6">Heterooligomer composed of large and small subunits.</text>
</comment>
<evidence type="ECO:0000313" key="9">
    <source>
        <dbReference type="Proteomes" id="UP000831859"/>
    </source>
</evidence>
<comment type="function">
    <text evidence="6">Bidirectionally degrades single-stranded DNA into large acid-insoluble oligonucleotides, which are then degraded further into small acid-soluble oligonucleotides.</text>
</comment>
<dbReference type="SUPFAM" id="SSF116842">
    <property type="entry name" value="XseB-like"/>
    <property type="match status" value="1"/>
</dbReference>
<evidence type="ECO:0000256" key="2">
    <source>
        <dbReference type="ARBA" id="ARBA00022490"/>
    </source>
</evidence>
<evidence type="ECO:0000313" key="8">
    <source>
        <dbReference type="EMBL" id="UQS85317.1"/>
    </source>
</evidence>
<dbReference type="HAMAP" id="MF_00337">
    <property type="entry name" value="Exonuc_7_S"/>
    <property type="match status" value="1"/>
</dbReference>
<evidence type="ECO:0000256" key="7">
    <source>
        <dbReference type="SAM" id="MobiDB-lite"/>
    </source>
</evidence>
<dbReference type="PANTHER" id="PTHR34137:SF1">
    <property type="entry name" value="EXODEOXYRIBONUCLEASE 7 SMALL SUBUNIT"/>
    <property type="match status" value="1"/>
</dbReference>
<protein>
    <recommendedName>
        <fullName evidence="6">Exodeoxyribonuclease 7 small subunit</fullName>
        <ecNumber evidence="6">3.1.11.6</ecNumber>
    </recommendedName>
    <alternativeName>
        <fullName evidence="6">Exodeoxyribonuclease VII small subunit</fullName>
        <shortName evidence="6">Exonuclease VII small subunit</shortName>
    </alternativeName>
</protein>
<name>A0ABY4PIS0_9LACO</name>
<dbReference type="Proteomes" id="UP000831859">
    <property type="component" value="Chromosome"/>
</dbReference>
<dbReference type="InterPro" id="IPR037004">
    <property type="entry name" value="Exonuc_VII_ssu_sf"/>
</dbReference>
<keyword evidence="3 6" id="KW-0540">Nuclease</keyword>
<dbReference type="EMBL" id="CP093362">
    <property type="protein sequence ID" value="UQS85317.1"/>
    <property type="molecule type" value="Genomic_DNA"/>
</dbReference>
<keyword evidence="2 6" id="KW-0963">Cytoplasm</keyword>
<dbReference type="NCBIfam" id="NF002138">
    <property type="entry name" value="PRK00977.1-2"/>
    <property type="match status" value="1"/>
</dbReference>
<dbReference type="NCBIfam" id="TIGR01280">
    <property type="entry name" value="xseB"/>
    <property type="match status" value="1"/>
</dbReference>
<evidence type="ECO:0000256" key="3">
    <source>
        <dbReference type="ARBA" id="ARBA00022722"/>
    </source>
</evidence>
<reference evidence="8 9" key="1">
    <citation type="journal article" date="2022" name="Int. J. Syst. Evol. Microbiol.">
        <title>Apilactobacillus apisilvae sp. nov., Nicolia spurrieriana gen. nov. sp. nov., Bombilactobacillus folatiphilus sp. nov. and Bombilactobacillus thymidiniphilus sp. nov., four new lactic acid bacterial isolates from stingless bees Tetragonula carbonaria and Austroplebeia australis.</title>
        <authorList>
            <person name="Oliphant S.A."/>
            <person name="Watson-Haigh N.S."/>
            <person name="Sumby K.M."/>
            <person name="Gardner J."/>
            <person name="Groom S."/>
            <person name="Jiranek V."/>
        </authorList>
    </citation>
    <scope>NUCLEOTIDE SEQUENCE [LARGE SCALE GENOMIC DNA]</scope>
    <source>
        <strain evidence="8 9">SG5_A10</strain>
    </source>
</reference>
<evidence type="ECO:0000256" key="6">
    <source>
        <dbReference type="HAMAP-Rule" id="MF_00337"/>
    </source>
</evidence>
<dbReference type="InterPro" id="IPR003761">
    <property type="entry name" value="Exonuc_VII_S"/>
</dbReference>
<comment type="similarity">
    <text evidence="1 6">Belongs to the XseB family.</text>
</comment>
<dbReference type="Pfam" id="PF02609">
    <property type="entry name" value="Exonuc_VII_S"/>
    <property type="match status" value="1"/>
</dbReference>
<organism evidence="8 9">
    <name type="scientific">Apilactobacillus apisilvae</name>
    <dbReference type="NCBI Taxonomy" id="2923364"/>
    <lineage>
        <taxon>Bacteria</taxon>
        <taxon>Bacillati</taxon>
        <taxon>Bacillota</taxon>
        <taxon>Bacilli</taxon>
        <taxon>Lactobacillales</taxon>
        <taxon>Lactobacillaceae</taxon>
        <taxon>Apilactobacillus</taxon>
    </lineage>
</organism>
<gene>
    <name evidence="6" type="primary">xseB</name>
    <name evidence="8" type="ORF">MOO46_01630</name>
</gene>
<sequence>MAEKETFEDNMQKLESIVNELEQGDIPLEKALSEFQDGVKLTKDLESTLKNAENTLAKEMTNDDKEVSFEKSESDTK</sequence>
<evidence type="ECO:0000256" key="5">
    <source>
        <dbReference type="ARBA" id="ARBA00022839"/>
    </source>
</evidence>
<dbReference type="PIRSF" id="PIRSF006488">
    <property type="entry name" value="Exonuc_VII_S"/>
    <property type="match status" value="1"/>
</dbReference>
<feature type="region of interest" description="Disordered" evidence="7">
    <location>
        <begin position="58"/>
        <end position="77"/>
    </location>
</feature>
<evidence type="ECO:0000256" key="4">
    <source>
        <dbReference type="ARBA" id="ARBA00022801"/>
    </source>
</evidence>
<proteinExistence type="inferred from homology"/>
<dbReference type="PANTHER" id="PTHR34137">
    <property type="entry name" value="EXODEOXYRIBONUCLEASE 7 SMALL SUBUNIT"/>
    <property type="match status" value="1"/>
</dbReference>
<dbReference type="EC" id="3.1.11.6" evidence="6"/>
<dbReference type="RefSeq" id="WP_249511294.1">
    <property type="nucleotide sequence ID" value="NZ_CP093362.1"/>
</dbReference>
<keyword evidence="4 6" id="KW-0378">Hydrolase</keyword>